<keyword evidence="5" id="KW-1185">Reference proteome</keyword>
<dbReference type="EMBL" id="FOGZ01000006">
    <property type="protein sequence ID" value="SER68667.1"/>
    <property type="molecule type" value="Genomic_DNA"/>
</dbReference>
<dbReference type="GO" id="GO:0004222">
    <property type="term" value="F:metalloendopeptidase activity"/>
    <property type="evidence" value="ECO:0007669"/>
    <property type="project" value="TreeGrafter"/>
</dbReference>
<keyword evidence="1" id="KW-0175">Coiled coil</keyword>
<gene>
    <name evidence="4" type="ORF">SAMN05443377_10633</name>
</gene>
<name>A0A1H9R7T4_9ACTN</name>
<sequence length="480" mass="49012">MTRAALSKGTPANSAASVFGRCGRVVVSGLLLGSLALTFAPGIARADDLDDQQVSLAQQVSASDDEVTAEDQALATAQDALASSRQQLASAQTALASAQSDRDAAAKKDSDAQAGLDAATAALAKANDDLAAAQEAVAAQKKSVGSDARASVQQSTSLVTIGLLISGASTSDLSDRVQWTDQALRAQQTKLDQLNSAQLRFEQAQQRQQAAQAQADRQRAAAAQTLAAKQQAAEAAEKAKQQVDALVTQRNDDEAAAQRALAAAQSKNAQLKAQQQELVQQIQRRNEERAAEAARQAAAAQLAAQQAAAAQKQQADEAAAAATAQAAAASSAAAGRSTPSSTAAVLTDPVPGAPVTSPYGYRINPVRGTSELHDGVDLGGACGAPIYAAGAGTVSQILTPDQSGGYGNRLVIDHGLVNGVYLSTGYNHAESYVVGVGAQVSQGQLIGYVGTTGLSTGCHLHFHVYVNGAPIDPLTWITLS</sequence>
<feature type="compositionally biased region" description="Low complexity" evidence="2">
    <location>
        <begin position="332"/>
        <end position="344"/>
    </location>
</feature>
<dbReference type="InterPro" id="IPR050570">
    <property type="entry name" value="Cell_wall_metabolism_enzyme"/>
</dbReference>
<evidence type="ECO:0000259" key="3">
    <source>
        <dbReference type="Pfam" id="PF01551"/>
    </source>
</evidence>
<evidence type="ECO:0000256" key="2">
    <source>
        <dbReference type="SAM" id="MobiDB-lite"/>
    </source>
</evidence>
<dbReference type="InterPro" id="IPR011055">
    <property type="entry name" value="Dup_hybrid_motif"/>
</dbReference>
<dbReference type="AlphaFoldDB" id="A0A1H9R7T4"/>
<reference evidence="4 5" key="1">
    <citation type="submission" date="2016-10" db="EMBL/GenBank/DDBJ databases">
        <authorList>
            <person name="de Groot N.N."/>
        </authorList>
    </citation>
    <scope>NUCLEOTIDE SEQUENCE [LARGE SCALE GENOMIC DNA]</scope>
    <source>
        <strain evidence="4 5">DSM 16859</strain>
    </source>
</reference>
<dbReference type="InterPro" id="IPR016047">
    <property type="entry name" value="M23ase_b-sheet_dom"/>
</dbReference>
<dbReference type="STRING" id="64702.SAMN05443377_10633"/>
<feature type="domain" description="M23ase beta-sheet core" evidence="3">
    <location>
        <begin position="372"/>
        <end position="473"/>
    </location>
</feature>
<dbReference type="Proteomes" id="UP000198815">
    <property type="component" value="Unassembled WGS sequence"/>
</dbReference>
<feature type="coiled-coil region" evidence="1">
    <location>
        <begin position="74"/>
        <end position="143"/>
    </location>
</feature>
<protein>
    <submittedName>
        <fullName evidence="4">Murein DD-endopeptidase MepM and murein hydrolase activator NlpD, contain LysM domain</fullName>
    </submittedName>
</protein>
<accession>A0A1H9R7T4</accession>
<dbReference type="CDD" id="cd12797">
    <property type="entry name" value="M23_peptidase"/>
    <property type="match status" value="1"/>
</dbReference>
<keyword evidence="4" id="KW-0378">Hydrolase</keyword>
<evidence type="ECO:0000313" key="5">
    <source>
        <dbReference type="Proteomes" id="UP000198815"/>
    </source>
</evidence>
<evidence type="ECO:0000313" key="4">
    <source>
        <dbReference type="EMBL" id="SER68667.1"/>
    </source>
</evidence>
<feature type="coiled-coil region" evidence="1">
    <location>
        <begin position="194"/>
        <end position="292"/>
    </location>
</feature>
<dbReference type="PANTHER" id="PTHR21666:SF270">
    <property type="entry name" value="MUREIN HYDROLASE ACTIVATOR ENVC"/>
    <property type="match status" value="1"/>
</dbReference>
<dbReference type="Gene3D" id="2.70.70.10">
    <property type="entry name" value="Glucose Permease (Domain IIA)"/>
    <property type="match status" value="1"/>
</dbReference>
<dbReference type="Pfam" id="PF01551">
    <property type="entry name" value="Peptidase_M23"/>
    <property type="match status" value="1"/>
</dbReference>
<evidence type="ECO:0000256" key="1">
    <source>
        <dbReference type="SAM" id="Coils"/>
    </source>
</evidence>
<proteinExistence type="predicted"/>
<dbReference type="RefSeq" id="WP_177170065.1">
    <property type="nucleotide sequence ID" value="NZ_FOGZ01000006.1"/>
</dbReference>
<dbReference type="SUPFAM" id="SSF51261">
    <property type="entry name" value="Duplicated hybrid motif"/>
    <property type="match status" value="1"/>
</dbReference>
<organism evidence="4 5">
    <name type="scientific">Propionibacterium cyclohexanicum</name>
    <dbReference type="NCBI Taxonomy" id="64702"/>
    <lineage>
        <taxon>Bacteria</taxon>
        <taxon>Bacillati</taxon>
        <taxon>Actinomycetota</taxon>
        <taxon>Actinomycetes</taxon>
        <taxon>Propionibacteriales</taxon>
        <taxon>Propionibacteriaceae</taxon>
        <taxon>Propionibacterium</taxon>
    </lineage>
</organism>
<feature type="region of interest" description="Disordered" evidence="2">
    <location>
        <begin position="332"/>
        <end position="351"/>
    </location>
</feature>
<dbReference type="PANTHER" id="PTHR21666">
    <property type="entry name" value="PEPTIDASE-RELATED"/>
    <property type="match status" value="1"/>
</dbReference>